<comment type="caution">
    <text evidence="1">The sequence shown here is derived from an EMBL/GenBank/DDBJ whole genome shotgun (WGS) entry which is preliminary data.</text>
</comment>
<protein>
    <submittedName>
        <fullName evidence="1">DUF6082 family protein</fullName>
    </submittedName>
</protein>
<proteinExistence type="predicted"/>
<gene>
    <name evidence="1" type="ORF">GCM10010449_62880</name>
</gene>
<name>A0ABP6N3Q0_9ACTN</name>
<accession>A0ABP6N3Q0</accession>
<sequence length="187" mass="21311">MVTKKLVPGGLRSAVAAGVGLAAGAVATLAAQRHTLEALRIRLEHLEQTAHTQHHANLAVQQRLHWELLSKAMDDQDLAEVLDTYEDNVTPQRQRQYLFANALYTNLLFYYRIGNINRDEFFGFVRGILQNPLVREYWYAGRHHRATMADTSDEAELGRMVDDLLRQLEEADIDEWWVVGEPPSTES</sequence>
<dbReference type="Proteomes" id="UP001501637">
    <property type="component" value="Unassembled WGS sequence"/>
</dbReference>
<dbReference type="EMBL" id="BAAAUG010000132">
    <property type="protein sequence ID" value="GAA3133453.1"/>
    <property type="molecule type" value="Genomic_DNA"/>
</dbReference>
<dbReference type="Pfam" id="PF19560">
    <property type="entry name" value="DUF6082"/>
    <property type="match status" value="1"/>
</dbReference>
<dbReference type="InterPro" id="IPR045728">
    <property type="entry name" value="DUF6082"/>
</dbReference>
<reference evidence="2" key="1">
    <citation type="journal article" date="2019" name="Int. J. Syst. Evol. Microbiol.">
        <title>The Global Catalogue of Microorganisms (GCM) 10K type strain sequencing project: providing services to taxonomists for standard genome sequencing and annotation.</title>
        <authorList>
            <consortium name="The Broad Institute Genomics Platform"/>
            <consortium name="The Broad Institute Genome Sequencing Center for Infectious Disease"/>
            <person name="Wu L."/>
            <person name="Ma J."/>
        </authorList>
    </citation>
    <scope>NUCLEOTIDE SEQUENCE [LARGE SCALE GENOMIC DNA]</scope>
    <source>
        <strain evidence="2">JCM 9092</strain>
    </source>
</reference>
<evidence type="ECO:0000313" key="2">
    <source>
        <dbReference type="Proteomes" id="UP001501637"/>
    </source>
</evidence>
<keyword evidence="2" id="KW-1185">Reference proteome</keyword>
<dbReference type="RefSeq" id="WP_344526640.1">
    <property type="nucleotide sequence ID" value="NZ_BAAAUG010000132.1"/>
</dbReference>
<evidence type="ECO:0000313" key="1">
    <source>
        <dbReference type="EMBL" id="GAA3133453.1"/>
    </source>
</evidence>
<organism evidence="1 2">
    <name type="scientific">Streptomyces rectiviolaceus</name>
    <dbReference type="NCBI Taxonomy" id="332591"/>
    <lineage>
        <taxon>Bacteria</taxon>
        <taxon>Bacillati</taxon>
        <taxon>Actinomycetota</taxon>
        <taxon>Actinomycetes</taxon>
        <taxon>Kitasatosporales</taxon>
        <taxon>Streptomycetaceae</taxon>
        <taxon>Streptomyces</taxon>
    </lineage>
</organism>